<accession>A0A0F9WIU6</accession>
<gene>
    <name evidence="1" type="ORF">LCGC14_0352020</name>
</gene>
<reference evidence="1" key="1">
    <citation type="journal article" date="2015" name="Nature">
        <title>Complex archaea that bridge the gap between prokaryotes and eukaryotes.</title>
        <authorList>
            <person name="Spang A."/>
            <person name="Saw J.H."/>
            <person name="Jorgensen S.L."/>
            <person name="Zaremba-Niedzwiedzka K."/>
            <person name="Martijn J."/>
            <person name="Lind A.E."/>
            <person name="van Eijk R."/>
            <person name="Schleper C."/>
            <person name="Guy L."/>
            <person name="Ettema T.J."/>
        </authorList>
    </citation>
    <scope>NUCLEOTIDE SEQUENCE</scope>
</reference>
<sequence>MEVLTSSRTHTKHDDMVKMYQDPAYFDINILPNHFWKPLAEVHFRMQRAIHSTVPFVNIIVPREFGKTTVVNCGFPLYNICFGLERFIVMCSETATEAESNLRTVKYELVTNDRIKHYWGDLKVDRVKDEFGKWNEKYAKTSTGIYLAAKGAGSQIRGIKAINVRPTLIIVDDPQGIRTILTEQTLNKMDTWLENEVIFARATKYQRKVGGKTKTFHGKVRLLGTVVHHECLVNRKRKDSRFTTVFMQAIEHDKDGNRISLWPEMFSLNSLDKQRAEYKANGKEKVWMQEKMNVPMSEEDKPFDKNRIKYWDNVVDGGNSYFDIYHGVPVLTFSNPCVGLTEGMDSV</sequence>
<proteinExistence type="predicted"/>
<name>A0A0F9WIU6_9ZZZZ</name>
<dbReference type="InterPro" id="IPR027417">
    <property type="entry name" value="P-loop_NTPase"/>
</dbReference>
<organism evidence="1">
    <name type="scientific">marine sediment metagenome</name>
    <dbReference type="NCBI Taxonomy" id="412755"/>
    <lineage>
        <taxon>unclassified sequences</taxon>
        <taxon>metagenomes</taxon>
        <taxon>ecological metagenomes</taxon>
    </lineage>
</organism>
<evidence type="ECO:0000313" key="1">
    <source>
        <dbReference type="EMBL" id="KKN78343.1"/>
    </source>
</evidence>
<evidence type="ECO:0008006" key="2">
    <source>
        <dbReference type="Google" id="ProtNLM"/>
    </source>
</evidence>
<dbReference type="Gene3D" id="3.40.50.300">
    <property type="entry name" value="P-loop containing nucleotide triphosphate hydrolases"/>
    <property type="match status" value="1"/>
</dbReference>
<comment type="caution">
    <text evidence="1">The sequence shown here is derived from an EMBL/GenBank/DDBJ whole genome shotgun (WGS) entry which is preliminary data.</text>
</comment>
<dbReference type="EMBL" id="LAZR01000265">
    <property type="protein sequence ID" value="KKN78343.1"/>
    <property type="molecule type" value="Genomic_DNA"/>
</dbReference>
<dbReference type="AlphaFoldDB" id="A0A0F9WIU6"/>
<protein>
    <recommendedName>
        <fullName evidence="2">Terminase large subunit gp17-like C-terminal domain-containing protein</fullName>
    </recommendedName>
</protein>